<accession>A0ACC1A1T6</accession>
<keyword evidence="2" id="KW-1185">Reference proteome</keyword>
<reference evidence="2" key="1">
    <citation type="journal article" date="2023" name="G3 (Bethesda)">
        <title>Genome assembly and association tests identify interacting loci associated with vigor, precocity, and sex in interspecific pistachio rootstocks.</title>
        <authorList>
            <person name="Palmer W."/>
            <person name="Jacygrad E."/>
            <person name="Sagayaradj S."/>
            <person name="Cavanaugh K."/>
            <person name="Han R."/>
            <person name="Bertier L."/>
            <person name="Beede B."/>
            <person name="Kafkas S."/>
            <person name="Golino D."/>
            <person name="Preece J."/>
            <person name="Michelmore R."/>
        </authorList>
    </citation>
    <scope>NUCLEOTIDE SEQUENCE [LARGE SCALE GENOMIC DNA]</scope>
</reference>
<sequence length="268" mass="29830">MRSGVSGEEITVGPMNTLFMDEITYGLDISTTFQIVACLQLLVHITDATIVGKIVYHGPRESVLEFFEGCGFRCPERKAIADFLQELSAYLEEKPRTTKKGSTKGSAPSAISRMVLPFEPLAITFQDVNYYVETPVAMKKRGFAQKRLQLLRNITGTFRPDVLTALMGVSGAGKTILLDVLAGRKTNGYIEGITKSMQSSLSIPPPDSGDLHFPTSFAQSGWGQFKSSLWKQNLSYWRSPPYNMMHLLQTFFASLLFGAMYWNQGQEL</sequence>
<dbReference type="EMBL" id="CM047909">
    <property type="protein sequence ID" value="KAJ0079801.1"/>
    <property type="molecule type" value="Genomic_DNA"/>
</dbReference>
<gene>
    <name evidence="1" type="ORF">Patl1_23930</name>
</gene>
<protein>
    <submittedName>
        <fullName evidence="1">Uncharacterized protein</fullName>
    </submittedName>
</protein>
<evidence type="ECO:0000313" key="2">
    <source>
        <dbReference type="Proteomes" id="UP001164250"/>
    </source>
</evidence>
<proteinExistence type="predicted"/>
<evidence type="ECO:0000313" key="1">
    <source>
        <dbReference type="EMBL" id="KAJ0079801.1"/>
    </source>
</evidence>
<organism evidence="1 2">
    <name type="scientific">Pistacia atlantica</name>
    <dbReference type="NCBI Taxonomy" id="434234"/>
    <lineage>
        <taxon>Eukaryota</taxon>
        <taxon>Viridiplantae</taxon>
        <taxon>Streptophyta</taxon>
        <taxon>Embryophyta</taxon>
        <taxon>Tracheophyta</taxon>
        <taxon>Spermatophyta</taxon>
        <taxon>Magnoliopsida</taxon>
        <taxon>eudicotyledons</taxon>
        <taxon>Gunneridae</taxon>
        <taxon>Pentapetalae</taxon>
        <taxon>rosids</taxon>
        <taxon>malvids</taxon>
        <taxon>Sapindales</taxon>
        <taxon>Anacardiaceae</taxon>
        <taxon>Pistacia</taxon>
    </lineage>
</organism>
<name>A0ACC1A1T6_9ROSI</name>
<comment type="caution">
    <text evidence="1">The sequence shown here is derived from an EMBL/GenBank/DDBJ whole genome shotgun (WGS) entry which is preliminary data.</text>
</comment>
<dbReference type="Proteomes" id="UP001164250">
    <property type="component" value="Chromosome 13"/>
</dbReference>